<keyword evidence="2" id="KW-1185">Reference proteome</keyword>
<dbReference type="AlphaFoldDB" id="A0A4R0NSE9"/>
<comment type="caution">
    <text evidence="1">The sequence shown here is derived from an EMBL/GenBank/DDBJ whole genome shotgun (WGS) entry which is preliminary data.</text>
</comment>
<organism evidence="1 2">
    <name type="scientific">Pedobacter frigidisoli</name>
    <dbReference type="NCBI Taxonomy" id="2530455"/>
    <lineage>
        <taxon>Bacteria</taxon>
        <taxon>Pseudomonadati</taxon>
        <taxon>Bacteroidota</taxon>
        <taxon>Sphingobacteriia</taxon>
        <taxon>Sphingobacteriales</taxon>
        <taxon>Sphingobacteriaceae</taxon>
        <taxon>Pedobacter</taxon>
    </lineage>
</organism>
<evidence type="ECO:0008006" key="3">
    <source>
        <dbReference type="Google" id="ProtNLM"/>
    </source>
</evidence>
<dbReference type="EMBL" id="SJSN01000017">
    <property type="protein sequence ID" value="TCD02325.1"/>
    <property type="molecule type" value="Genomic_DNA"/>
</dbReference>
<sequence>MTQKLDRTNIRKLTEELGYFLDLKIDEKAWKYKSDEVINLKHTASHALADIYFGNANYKLAEKYFLRLLLDFRIVPAACTTAQKDANRIIYDLNMVYGKMGKTDETLGYLIPLLNGNGSINSASELLNACIEKNKIDKKSFKKQLNDSFSTLDNIRGDGTYTFIFNGKIILF</sequence>
<accession>A0A4R0NSE9</accession>
<evidence type="ECO:0000313" key="2">
    <source>
        <dbReference type="Proteomes" id="UP000291485"/>
    </source>
</evidence>
<proteinExistence type="predicted"/>
<gene>
    <name evidence="1" type="ORF">EZ449_18370</name>
</gene>
<name>A0A4R0NSE9_9SPHI</name>
<reference evidence="1 2" key="1">
    <citation type="submission" date="2019-02" db="EMBL/GenBank/DDBJ databases">
        <title>Pedobacter sp. RP-3-11 sp. nov., isolated from Arctic soil.</title>
        <authorList>
            <person name="Dahal R.H."/>
        </authorList>
    </citation>
    <scope>NUCLEOTIDE SEQUENCE [LARGE SCALE GENOMIC DNA]</scope>
    <source>
        <strain evidence="1 2">RP-3-11</strain>
    </source>
</reference>
<dbReference type="Proteomes" id="UP000291485">
    <property type="component" value="Unassembled WGS sequence"/>
</dbReference>
<protein>
    <recommendedName>
        <fullName evidence="3">Tetratricopeptide repeat-containing protein</fullName>
    </recommendedName>
</protein>
<evidence type="ECO:0000313" key="1">
    <source>
        <dbReference type="EMBL" id="TCD02325.1"/>
    </source>
</evidence>
<dbReference type="RefSeq" id="WP_131561613.1">
    <property type="nucleotide sequence ID" value="NZ_SJSN01000017.1"/>
</dbReference>
<dbReference type="OrthoDB" id="1237882at2"/>